<dbReference type="InterPro" id="IPR008638">
    <property type="entry name" value="FhaB/CdiA-like_TPS"/>
</dbReference>
<dbReference type="EMBL" id="CP106882">
    <property type="protein sequence ID" value="UYG53899.1"/>
    <property type="molecule type" value="Genomic_DNA"/>
</dbReference>
<evidence type="ECO:0000256" key="1">
    <source>
        <dbReference type="SAM" id="MobiDB-lite"/>
    </source>
</evidence>
<evidence type="ECO:0000259" key="2">
    <source>
        <dbReference type="SMART" id="SM00912"/>
    </source>
</evidence>
<evidence type="ECO:0000313" key="4">
    <source>
        <dbReference type="Proteomes" id="UP001162800"/>
    </source>
</evidence>
<feature type="compositionally biased region" description="Polar residues" evidence="1">
    <location>
        <begin position="73"/>
        <end position="90"/>
    </location>
</feature>
<protein>
    <submittedName>
        <fullName evidence="3">Filamentous hemagglutinin N-terminal domain-containing protein</fullName>
    </submittedName>
</protein>
<dbReference type="InterPro" id="IPR024973">
    <property type="entry name" value="ESPR"/>
</dbReference>
<feature type="domain" description="Filamentous haemagglutinin FhaB/tRNA nuclease CdiA-like TPS" evidence="2">
    <location>
        <begin position="84"/>
        <end position="192"/>
    </location>
</feature>
<organism evidence="3 4">
    <name type="scientific">Comamonas endophytica</name>
    <dbReference type="NCBI Taxonomy" id="2949090"/>
    <lineage>
        <taxon>Bacteria</taxon>
        <taxon>Pseudomonadati</taxon>
        <taxon>Pseudomonadota</taxon>
        <taxon>Betaproteobacteria</taxon>
        <taxon>Burkholderiales</taxon>
        <taxon>Comamonadaceae</taxon>
        <taxon>Comamonas</taxon>
    </lineage>
</organism>
<geneLocation type="plasmid" evidence="3 4">
    <name>unnamed1</name>
</geneLocation>
<dbReference type="Pfam" id="PF13018">
    <property type="entry name" value="ESPR"/>
    <property type="match status" value="1"/>
</dbReference>
<dbReference type="Gene3D" id="2.160.20.10">
    <property type="entry name" value="Single-stranded right-handed beta-helix, Pectin lyase-like"/>
    <property type="match status" value="1"/>
</dbReference>
<dbReference type="RefSeq" id="WP_231043792.1">
    <property type="nucleotide sequence ID" value="NZ_CP106882.1"/>
</dbReference>
<dbReference type="InterPro" id="IPR012334">
    <property type="entry name" value="Pectin_lyas_fold"/>
</dbReference>
<dbReference type="SUPFAM" id="SSF51126">
    <property type="entry name" value="Pectin lyase-like"/>
    <property type="match status" value="1"/>
</dbReference>
<feature type="region of interest" description="Disordered" evidence="1">
    <location>
        <begin position="70"/>
        <end position="90"/>
    </location>
</feature>
<accession>A0ABY6GHG4</accession>
<keyword evidence="4" id="KW-1185">Reference proteome</keyword>
<evidence type="ECO:0000313" key="3">
    <source>
        <dbReference type="EMBL" id="UYG53899.1"/>
    </source>
</evidence>
<gene>
    <name evidence="3" type="ORF">M9799_18380</name>
</gene>
<dbReference type="SMART" id="SM00912">
    <property type="entry name" value="Haemagg_act"/>
    <property type="match status" value="1"/>
</dbReference>
<sequence>MDRHLFRVIFNRSRGIHMAVQETSVGGHGNARAGSTRSTRARGFALKRLAAALAPTLCIPVSGAQIIPERSAPGSQRPTVLNSANGTPTVNIQTPSAAGVSRNRYQQFDIGAKGAILNNSRTPVQSQIGGRLQGNEWLARGSARVIVNEVQSQASSRLMGPLEVAGQRADVVIANPSGLVIDGLSFLTSSPA</sequence>
<reference evidence="3" key="1">
    <citation type="submission" date="2022-09" db="EMBL/GenBank/DDBJ databases">
        <title>The complete genome of Acidovorax sp. 5MLIR.</title>
        <authorList>
            <person name="Liu L."/>
            <person name="Yue J."/>
            <person name="Yang F."/>
            <person name="Yuan J."/>
            <person name="Li L."/>
        </authorList>
    </citation>
    <scope>NUCLEOTIDE SEQUENCE</scope>
    <source>
        <strain evidence="3">5MLIR</strain>
        <plasmid evidence="3">unnamed1</plasmid>
    </source>
</reference>
<dbReference type="Pfam" id="PF05860">
    <property type="entry name" value="TPS"/>
    <property type="match status" value="1"/>
</dbReference>
<keyword evidence="3" id="KW-0614">Plasmid</keyword>
<dbReference type="NCBIfam" id="TIGR01901">
    <property type="entry name" value="adhes_NPXG"/>
    <property type="match status" value="1"/>
</dbReference>
<proteinExistence type="predicted"/>
<dbReference type="InterPro" id="IPR011050">
    <property type="entry name" value="Pectin_lyase_fold/virulence"/>
</dbReference>
<dbReference type="Proteomes" id="UP001162800">
    <property type="component" value="Plasmid unnamed1"/>
</dbReference>
<name>A0ABY6GHG4_9BURK</name>